<dbReference type="Proteomes" id="UP001596456">
    <property type="component" value="Unassembled WGS sequence"/>
</dbReference>
<dbReference type="RefSeq" id="WP_377356019.1">
    <property type="nucleotide sequence ID" value="NZ_JBHTCM010000004.1"/>
</dbReference>
<dbReference type="Gene3D" id="3.40.50.1010">
    <property type="entry name" value="5'-nuclease"/>
    <property type="match status" value="1"/>
</dbReference>
<proteinExistence type="predicted"/>
<evidence type="ECO:0000259" key="1">
    <source>
        <dbReference type="Pfam" id="PF01936"/>
    </source>
</evidence>
<gene>
    <name evidence="2" type="ORF">ACFQPS_02025</name>
</gene>
<feature type="domain" description="NYN" evidence="1">
    <location>
        <begin position="8"/>
        <end position="171"/>
    </location>
</feature>
<organism evidence="2 3">
    <name type="scientific">Rhodocista pekingensis</name>
    <dbReference type="NCBI Taxonomy" id="201185"/>
    <lineage>
        <taxon>Bacteria</taxon>
        <taxon>Pseudomonadati</taxon>
        <taxon>Pseudomonadota</taxon>
        <taxon>Alphaproteobacteria</taxon>
        <taxon>Rhodospirillales</taxon>
        <taxon>Azospirillaceae</taxon>
        <taxon>Rhodocista</taxon>
    </lineage>
</organism>
<name>A0ABW2KRK5_9PROT</name>
<dbReference type="InterPro" id="IPR021139">
    <property type="entry name" value="NYN"/>
</dbReference>
<keyword evidence="3" id="KW-1185">Reference proteome</keyword>
<sequence length="179" mass="20425">MSDWIYVDNSNVYIEGQRVSAVRQQMALDIYDAIQNRVLDLNYRISFGKLYQFVAGTDRTRTSRAMLFGSRPPQNDEIWNLARRAGFEVITHDRNASNKEKKIDTGIVAALTRDAYRSAQQGDVFTLVAGDGDYVPAIEHLISDGFEVDVVFWGHASRELRKVCSRFIDLDPHLDLLRP</sequence>
<protein>
    <submittedName>
        <fullName evidence="2">NYN domain-containing protein</fullName>
    </submittedName>
</protein>
<dbReference type="Pfam" id="PF01936">
    <property type="entry name" value="NYN"/>
    <property type="match status" value="1"/>
</dbReference>
<dbReference type="InterPro" id="IPR047140">
    <property type="entry name" value="LabA"/>
</dbReference>
<dbReference type="PANTHER" id="PTHR35458:SF8">
    <property type="entry name" value="SLR0650 PROTEIN"/>
    <property type="match status" value="1"/>
</dbReference>
<reference evidence="3" key="1">
    <citation type="journal article" date="2019" name="Int. J. Syst. Evol. Microbiol.">
        <title>The Global Catalogue of Microorganisms (GCM) 10K type strain sequencing project: providing services to taxonomists for standard genome sequencing and annotation.</title>
        <authorList>
            <consortium name="The Broad Institute Genomics Platform"/>
            <consortium name="The Broad Institute Genome Sequencing Center for Infectious Disease"/>
            <person name="Wu L."/>
            <person name="Ma J."/>
        </authorList>
    </citation>
    <scope>NUCLEOTIDE SEQUENCE [LARGE SCALE GENOMIC DNA]</scope>
    <source>
        <strain evidence="3">CGMCC 1.16275</strain>
    </source>
</reference>
<comment type="caution">
    <text evidence="2">The sequence shown here is derived from an EMBL/GenBank/DDBJ whole genome shotgun (WGS) entry which is preliminary data.</text>
</comment>
<evidence type="ECO:0000313" key="3">
    <source>
        <dbReference type="Proteomes" id="UP001596456"/>
    </source>
</evidence>
<evidence type="ECO:0000313" key="2">
    <source>
        <dbReference type="EMBL" id="MFC7331931.1"/>
    </source>
</evidence>
<accession>A0ABW2KRK5</accession>
<dbReference type="EMBL" id="JBHTCM010000004">
    <property type="protein sequence ID" value="MFC7331931.1"/>
    <property type="molecule type" value="Genomic_DNA"/>
</dbReference>
<dbReference type="PANTHER" id="PTHR35458">
    <property type="entry name" value="SLR0755 PROTEIN"/>
    <property type="match status" value="1"/>
</dbReference>